<evidence type="ECO:0000313" key="4">
    <source>
        <dbReference type="Proteomes" id="UP000191663"/>
    </source>
</evidence>
<evidence type="ECO:0000259" key="2">
    <source>
        <dbReference type="Pfam" id="PF13185"/>
    </source>
</evidence>
<dbReference type="InterPro" id="IPR029016">
    <property type="entry name" value="GAF-like_dom_sf"/>
</dbReference>
<proteinExistence type="predicted"/>
<keyword evidence="1" id="KW-1133">Transmembrane helix</keyword>
<evidence type="ECO:0000256" key="1">
    <source>
        <dbReference type="SAM" id="Phobius"/>
    </source>
</evidence>
<feature type="transmembrane region" description="Helical" evidence="1">
    <location>
        <begin position="286"/>
        <end position="313"/>
    </location>
</feature>
<keyword evidence="1" id="KW-0472">Membrane</keyword>
<evidence type="ECO:0000313" key="3">
    <source>
        <dbReference type="EMBL" id="OPX18032.1"/>
    </source>
</evidence>
<dbReference type="EMBL" id="MUKB01000048">
    <property type="protein sequence ID" value="OPX18032.1"/>
    <property type="molecule type" value="Genomic_DNA"/>
</dbReference>
<dbReference type="Gene3D" id="3.30.450.40">
    <property type="match status" value="1"/>
</dbReference>
<reference evidence="4" key="1">
    <citation type="submission" date="2017-01" db="EMBL/GenBank/DDBJ databases">
        <title>Novel pathways for hydrocarbon cycling and metabolic interdependencies in hydrothermal sediment communities.</title>
        <authorList>
            <person name="Dombrowski N."/>
            <person name="Seitz K."/>
            <person name="Teske A."/>
            <person name="Baker B."/>
        </authorList>
    </citation>
    <scope>NUCLEOTIDE SEQUENCE [LARGE SCALE GENOMIC DNA]</scope>
</reference>
<name>A0A1V4QFM5_UNCW3</name>
<accession>A0A1V4QFM5</accession>
<feature type="transmembrane region" description="Helical" evidence="1">
    <location>
        <begin position="353"/>
        <end position="377"/>
    </location>
</feature>
<protein>
    <recommendedName>
        <fullName evidence="2">GAF domain-containing protein</fullName>
    </recommendedName>
</protein>
<dbReference type="Pfam" id="PF13185">
    <property type="entry name" value="GAF_2"/>
    <property type="match status" value="1"/>
</dbReference>
<feature type="transmembrane region" description="Helical" evidence="1">
    <location>
        <begin position="384"/>
        <end position="406"/>
    </location>
</feature>
<keyword evidence="1" id="KW-0812">Transmembrane</keyword>
<dbReference type="SUPFAM" id="SSF55781">
    <property type="entry name" value="GAF domain-like"/>
    <property type="match status" value="1"/>
</dbReference>
<dbReference type="AlphaFoldDB" id="A0A1V4QFM5"/>
<sequence length="431" mass="49030">MDSSDQTQVYVDAKTDNKEKERAGIMNNIQKKVLSDIKIILNKNWKKTQKLKEICKILKDNFEHFDWVGFYLAVPDKKELHLGPFVGEPTDHKIIAYGQGICGQAAMTQKTFIVPDVSKESNYLACSVKVRSEIVVPIIKENQFVGELDIDSHQINAFSESVQQFLELISSLIAELLVPEKEVLIERKTDEKLLQKYKIMSEQAAQAPNSASLQERLGDLCLELGYREEALFRYKKAVELGAEKVLDKIKENFKEVKLEDIAVGKQLPFNELIEEAIKYPFIKKGYLTVFVGALVFAFLSVIPLVGGLLLYFVGYPYLLAYMFKILQSTEAGRNVLPEWPEFTDWWESIYRPFFLFDAASLSASIPLIIFFLIFVLFPGALSVVLILIGILIFGLYFPIALISAAINENFFSPFNYPLLIKSVSIIKTKIY</sequence>
<feature type="domain" description="GAF" evidence="2">
    <location>
        <begin position="51"/>
        <end position="177"/>
    </location>
</feature>
<dbReference type="Proteomes" id="UP000191663">
    <property type="component" value="Unassembled WGS sequence"/>
</dbReference>
<comment type="caution">
    <text evidence="3">The sequence shown here is derived from an EMBL/GenBank/DDBJ whole genome shotgun (WGS) entry which is preliminary data.</text>
</comment>
<gene>
    <name evidence="3" type="ORF">BXT86_03350</name>
</gene>
<dbReference type="InterPro" id="IPR003018">
    <property type="entry name" value="GAF"/>
</dbReference>
<organism evidence="3 4">
    <name type="scientific">candidate division WOR-3 bacterium 4484_100</name>
    <dbReference type="NCBI Taxonomy" id="1936077"/>
    <lineage>
        <taxon>Bacteria</taxon>
        <taxon>Bacteria division WOR-3</taxon>
    </lineage>
</organism>